<proteinExistence type="predicted"/>
<accession>A0A195DV97</accession>
<gene>
    <name evidence="1" type="ORF">ALC57_11176</name>
</gene>
<evidence type="ECO:0000313" key="2">
    <source>
        <dbReference type="Proteomes" id="UP000078492"/>
    </source>
</evidence>
<reference evidence="1 2" key="1">
    <citation type="submission" date="2015-09" db="EMBL/GenBank/DDBJ databases">
        <title>Trachymyrmex cornetzi WGS genome.</title>
        <authorList>
            <person name="Nygaard S."/>
            <person name="Hu H."/>
            <person name="Boomsma J."/>
            <person name="Zhang G."/>
        </authorList>
    </citation>
    <scope>NUCLEOTIDE SEQUENCE [LARGE SCALE GENOMIC DNA]</scope>
    <source>
        <strain evidence="1">Tcor2-1</strain>
        <tissue evidence="1">Whole body</tissue>
    </source>
</reference>
<protein>
    <submittedName>
        <fullName evidence="1">Uncharacterized protein</fullName>
    </submittedName>
</protein>
<sequence>MTHTTFRLKAKSRLPQRSAALRAASGLSGFYTVQESIHAFAGNSLGATHPLQRQAHSPYVKQTARRATELSQWRGEPLLAAKQAHRAACVNARLRLGNRGTNNDVSRQNFSGNFDCPYSAIRLQGCVRGGGVHSSV</sequence>
<evidence type="ECO:0000313" key="1">
    <source>
        <dbReference type="EMBL" id="KYN16667.1"/>
    </source>
</evidence>
<dbReference type="AlphaFoldDB" id="A0A195DV97"/>
<dbReference type="EMBL" id="KQ980322">
    <property type="protein sequence ID" value="KYN16667.1"/>
    <property type="molecule type" value="Genomic_DNA"/>
</dbReference>
<keyword evidence="2" id="KW-1185">Reference proteome</keyword>
<name>A0A195DV97_9HYME</name>
<dbReference type="Proteomes" id="UP000078492">
    <property type="component" value="Unassembled WGS sequence"/>
</dbReference>
<organism evidence="1 2">
    <name type="scientific">Trachymyrmex cornetzi</name>
    <dbReference type="NCBI Taxonomy" id="471704"/>
    <lineage>
        <taxon>Eukaryota</taxon>
        <taxon>Metazoa</taxon>
        <taxon>Ecdysozoa</taxon>
        <taxon>Arthropoda</taxon>
        <taxon>Hexapoda</taxon>
        <taxon>Insecta</taxon>
        <taxon>Pterygota</taxon>
        <taxon>Neoptera</taxon>
        <taxon>Endopterygota</taxon>
        <taxon>Hymenoptera</taxon>
        <taxon>Apocrita</taxon>
        <taxon>Aculeata</taxon>
        <taxon>Formicoidea</taxon>
        <taxon>Formicidae</taxon>
        <taxon>Myrmicinae</taxon>
        <taxon>Trachymyrmex</taxon>
    </lineage>
</organism>